<dbReference type="GO" id="GO:0031146">
    <property type="term" value="P:SCF-dependent proteasomal ubiquitin-dependent protein catabolic process"/>
    <property type="evidence" value="ECO:0007669"/>
    <property type="project" value="TreeGrafter"/>
</dbReference>
<evidence type="ECO:0000313" key="5">
    <source>
        <dbReference type="Proteomes" id="UP001146793"/>
    </source>
</evidence>
<feature type="region of interest" description="Disordered" evidence="1">
    <location>
        <begin position="234"/>
        <end position="328"/>
    </location>
</feature>
<dbReference type="PANTHER" id="PTHR13318">
    <property type="entry name" value="PARTNER OF PAIRED, ISOFORM B-RELATED"/>
    <property type="match status" value="1"/>
</dbReference>
<evidence type="ECO:0000256" key="1">
    <source>
        <dbReference type="SAM" id="MobiDB-lite"/>
    </source>
</evidence>
<dbReference type="SUPFAM" id="SSF52047">
    <property type="entry name" value="RNI-like"/>
    <property type="match status" value="2"/>
</dbReference>
<dbReference type="Pfam" id="PF12937">
    <property type="entry name" value="F-box-like"/>
    <property type="match status" value="1"/>
</dbReference>
<dbReference type="Proteomes" id="UP001146793">
    <property type="component" value="Unassembled WGS sequence"/>
</dbReference>
<evidence type="ECO:0000259" key="3">
    <source>
        <dbReference type="Pfam" id="PF25372"/>
    </source>
</evidence>
<dbReference type="AlphaFoldDB" id="A0AAV7Y804"/>
<dbReference type="SMART" id="SM00367">
    <property type="entry name" value="LRR_CC"/>
    <property type="match status" value="11"/>
</dbReference>
<dbReference type="Gene3D" id="3.80.10.10">
    <property type="entry name" value="Ribonuclease Inhibitor"/>
    <property type="match status" value="4"/>
</dbReference>
<reference evidence="4" key="1">
    <citation type="submission" date="2022-08" db="EMBL/GenBank/DDBJ databases">
        <title>Novel sulphate-reducing endosymbionts in the free-living metamonad Anaeramoeba.</title>
        <authorList>
            <person name="Jerlstrom-Hultqvist J."/>
            <person name="Cepicka I."/>
            <person name="Gallot-Lavallee L."/>
            <person name="Salas-Leiva D."/>
            <person name="Curtis B.A."/>
            <person name="Zahonova K."/>
            <person name="Pipaliya S."/>
            <person name="Dacks J."/>
            <person name="Roger A.J."/>
        </authorList>
    </citation>
    <scope>NUCLEOTIDE SEQUENCE</scope>
    <source>
        <strain evidence="4">Busselton2</strain>
    </source>
</reference>
<evidence type="ECO:0000259" key="2">
    <source>
        <dbReference type="Pfam" id="PF12937"/>
    </source>
</evidence>
<feature type="compositionally biased region" description="Basic and acidic residues" evidence="1">
    <location>
        <begin position="234"/>
        <end position="315"/>
    </location>
</feature>
<dbReference type="PANTHER" id="PTHR13318:SF247">
    <property type="entry name" value="GH16156P"/>
    <property type="match status" value="1"/>
</dbReference>
<dbReference type="InterPro" id="IPR036047">
    <property type="entry name" value="F-box-like_dom_sf"/>
</dbReference>
<accession>A0AAV7Y804</accession>
<dbReference type="Pfam" id="PF25372">
    <property type="entry name" value="DUF7885"/>
    <property type="match status" value="1"/>
</dbReference>
<comment type="caution">
    <text evidence="4">The sequence shown here is derived from an EMBL/GenBank/DDBJ whole genome shotgun (WGS) entry which is preliminary data.</text>
</comment>
<dbReference type="InterPro" id="IPR057207">
    <property type="entry name" value="FBXL15_LRR"/>
</dbReference>
<protein>
    <submittedName>
        <fullName evidence="4">F-box/lrr-repeat protein</fullName>
    </submittedName>
</protein>
<feature type="domain" description="F-box" evidence="2">
    <location>
        <begin position="6"/>
        <end position="43"/>
    </location>
</feature>
<dbReference type="InterPro" id="IPR001810">
    <property type="entry name" value="F-box_dom"/>
</dbReference>
<dbReference type="GO" id="GO:0019005">
    <property type="term" value="C:SCF ubiquitin ligase complex"/>
    <property type="evidence" value="ECO:0007669"/>
    <property type="project" value="TreeGrafter"/>
</dbReference>
<name>A0AAV7Y804_9EUKA</name>
<organism evidence="4 5">
    <name type="scientific">Anaeramoeba flamelloides</name>
    <dbReference type="NCBI Taxonomy" id="1746091"/>
    <lineage>
        <taxon>Eukaryota</taxon>
        <taxon>Metamonada</taxon>
        <taxon>Anaeramoebidae</taxon>
        <taxon>Anaeramoeba</taxon>
    </lineage>
</organism>
<proteinExistence type="predicted"/>
<dbReference type="InterPro" id="IPR006553">
    <property type="entry name" value="Leu-rich_rpt_Cys-con_subtyp"/>
</dbReference>
<dbReference type="InterPro" id="IPR032675">
    <property type="entry name" value="LRR_dom_sf"/>
</dbReference>
<dbReference type="EMBL" id="JANTQA010000072">
    <property type="protein sequence ID" value="KAJ3424676.1"/>
    <property type="molecule type" value="Genomic_DNA"/>
</dbReference>
<evidence type="ECO:0000313" key="4">
    <source>
        <dbReference type="EMBL" id="KAJ3424676.1"/>
    </source>
</evidence>
<sequence length="696" mass="80071">MNIGDLLNIFSYLPFQKLKMCGLVCQKWNRIIQNEMLNRKIDFTFPKIEQKIHSFFGNVDSFPLQSRVSREVIRKTIAKSENLLSINFTGCTRLDEFQIFGSICKYPITETLQELNLSEMQEKITDYGFRNICKFTSLRKLSLATCAMINDFHIELIVNSCENLEDINLDNCFQLTDRSIQSITSKLKSKLKKLSIASCPSITETCLIYLFDNECTSLESLDLSNISVFQIEGEQRNDEKKEDDKKKEQEKENEKEIEKEKENESEEKKVIKSKEKELEKDQEKQQEKEKEKEKENEKENESENEKEKDKDKEKTINNNENSGLESDFNSEDFEMQEYLSQILFQFGQACNKLKTLNLNDHSELNESCLIILISELTELETLYLDGCEVTDNLIKIISETCPKLETLSIQDADISVNSLSYLFESCECLTNLNLNYVDGINDDLFTFLIEQNKNDRAISVLQLTANCVSDYGVKYFIENSCWTNQIRELDLENCLYLSDHTLAFLSQYSPQIQVLSVSCCPITDQGLVFVANNCKKLISLNINDCEKITSKSLDLICSQLIYLKGLSVRNTQMEDSSLQLLSQSNPYITMLALPDCKKITDKGLVYLSNGCKMLQWVDCQNCSQITTKAIQTLSLACDDLQMFNISGIPNLNPLILSKIKSHKFNHFSIELDFWKCIYEDSLDSDDVTDSETDSEN</sequence>
<feature type="domain" description="F-box/LRR-repeat protein 15-like leucin rich repeat" evidence="3">
    <location>
        <begin position="497"/>
        <end position="648"/>
    </location>
</feature>
<dbReference type="SUPFAM" id="SSF81383">
    <property type="entry name" value="F-box domain"/>
    <property type="match status" value="1"/>
</dbReference>
<gene>
    <name evidence="4" type="ORF">M0812_29400</name>
</gene>